<feature type="transmembrane region" description="Helical" evidence="5">
    <location>
        <begin position="69"/>
        <end position="87"/>
    </location>
</feature>
<name>A0A455SPL1_9CHLR</name>
<gene>
    <name evidence="7" type="ORF">KTC_28860</name>
</gene>
<keyword evidence="4 5" id="KW-0472">Membrane</keyword>
<dbReference type="PROSITE" id="PS50850">
    <property type="entry name" value="MFS"/>
    <property type="match status" value="1"/>
</dbReference>
<feature type="transmembrane region" description="Helical" evidence="5">
    <location>
        <begin position="165"/>
        <end position="184"/>
    </location>
</feature>
<dbReference type="AlphaFoldDB" id="A0A455SPL1"/>
<evidence type="ECO:0000256" key="5">
    <source>
        <dbReference type="SAM" id="Phobius"/>
    </source>
</evidence>
<keyword evidence="2 5" id="KW-0812">Transmembrane</keyword>
<dbReference type="GO" id="GO:0005886">
    <property type="term" value="C:plasma membrane"/>
    <property type="evidence" value="ECO:0007669"/>
    <property type="project" value="UniProtKB-SubCell"/>
</dbReference>
<feature type="domain" description="Major facilitator superfamily (MFS) profile" evidence="6">
    <location>
        <begin position="1"/>
        <end position="185"/>
    </location>
</feature>
<evidence type="ECO:0000256" key="3">
    <source>
        <dbReference type="ARBA" id="ARBA00022989"/>
    </source>
</evidence>
<evidence type="ECO:0000256" key="1">
    <source>
        <dbReference type="ARBA" id="ARBA00004651"/>
    </source>
</evidence>
<dbReference type="GO" id="GO:0022857">
    <property type="term" value="F:transmembrane transporter activity"/>
    <property type="evidence" value="ECO:0007669"/>
    <property type="project" value="InterPro"/>
</dbReference>
<sequence>MHGFDQYSWVMTAYLLTSTTVVPLVGKLSDQFGRKGFVLTGIGLFLLGSALAGIAQTMIQLLLFRGLQGLGAGFMQTLAFTLVADLFPPAERGRWQGLFASVLSLVLIVAPALGGWLTDHASWRWVFYMNMPVGGLALVLLAVWLPSRLSAPRRAYRGWEAWLRIDFVGAITAAAATICLLLALT</sequence>
<accession>A0A455SPL1</accession>
<feature type="transmembrane region" description="Helical" evidence="5">
    <location>
        <begin position="6"/>
        <end position="25"/>
    </location>
</feature>
<dbReference type="PANTHER" id="PTHR23501:SF197">
    <property type="entry name" value="COMD"/>
    <property type="match status" value="1"/>
</dbReference>
<dbReference type="InterPro" id="IPR005829">
    <property type="entry name" value="Sugar_transporter_CS"/>
</dbReference>
<dbReference type="InterPro" id="IPR011701">
    <property type="entry name" value="MFS"/>
</dbReference>
<evidence type="ECO:0000313" key="7">
    <source>
        <dbReference type="EMBL" id="BBH88135.1"/>
    </source>
</evidence>
<dbReference type="Gene3D" id="1.20.1720.10">
    <property type="entry name" value="Multidrug resistance protein D"/>
    <property type="match status" value="1"/>
</dbReference>
<dbReference type="InterPro" id="IPR036259">
    <property type="entry name" value="MFS_trans_sf"/>
</dbReference>
<comment type="subcellular location">
    <subcellularLocation>
        <location evidence="1">Cell membrane</location>
        <topology evidence="1">Multi-pass membrane protein</topology>
    </subcellularLocation>
</comment>
<dbReference type="InterPro" id="IPR020846">
    <property type="entry name" value="MFS_dom"/>
</dbReference>
<dbReference type="EMBL" id="AP019376">
    <property type="protein sequence ID" value="BBH88135.1"/>
    <property type="molecule type" value="Genomic_DNA"/>
</dbReference>
<dbReference type="Pfam" id="PF07690">
    <property type="entry name" value="MFS_1"/>
    <property type="match status" value="1"/>
</dbReference>
<proteinExistence type="predicted"/>
<dbReference type="PANTHER" id="PTHR23501">
    <property type="entry name" value="MAJOR FACILITATOR SUPERFAMILY"/>
    <property type="match status" value="1"/>
</dbReference>
<feature type="transmembrane region" description="Helical" evidence="5">
    <location>
        <begin position="99"/>
        <end position="117"/>
    </location>
</feature>
<evidence type="ECO:0000256" key="2">
    <source>
        <dbReference type="ARBA" id="ARBA00022692"/>
    </source>
</evidence>
<organism evidence="7">
    <name type="scientific">Thermosporothrix sp. COM3</name>
    <dbReference type="NCBI Taxonomy" id="2490863"/>
    <lineage>
        <taxon>Bacteria</taxon>
        <taxon>Bacillati</taxon>
        <taxon>Chloroflexota</taxon>
        <taxon>Ktedonobacteria</taxon>
        <taxon>Ktedonobacterales</taxon>
        <taxon>Thermosporotrichaceae</taxon>
        <taxon>Thermosporothrix</taxon>
    </lineage>
</organism>
<dbReference type="SUPFAM" id="SSF103473">
    <property type="entry name" value="MFS general substrate transporter"/>
    <property type="match status" value="1"/>
</dbReference>
<feature type="transmembrane region" description="Helical" evidence="5">
    <location>
        <begin position="37"/>
        <end position="63"/>
    </location>
</feature>
<protein>
    <recommendedName>
        <fullName evidence="6">Major facilitator superfamily (MFS) profile domain-containing protein</fullName>
    </recommendedName>
</protein>
<keyword evidence="3 5" id="KW-1133">Transmembrane helix</keyword>
<evidence type="ECO:0000259" key="6">
    <source>
        <dbReference type="PROSITE" id="PS50850"/>
    </source>
</evidence>
<evidence type="ECO:0000256" key="4">
    <source>
        <dbReference type="ARBA" id="ARBA00023136"/>
    </source>
</evidence>
<reference evidence="7" key="1">
    <citation type="submission" date="2018-12" db="EMBL/GenBank/DDBJ databases">
        <title>Novel natural products biosynthetic potential of the class Ktedonobacteria.</title>
        <authorList>
            <person name="Zheng Y."/>
            <person name="Saitou A."/>
            <person name="Wang C.M."/>
            <person name="Toyoda A."/>
            <person name="Minakuchi Y."/>
            <person name="Sekiguchi Y."/>
            <person name="Ueda K."/>
            <person name="Takano H."/>
            <person name="Sakai Y."/>
            <person name="Yokota A."/>
            <person name="Yabe S."/>
        </authorList>
    </citation>
    <scope>NUCLEOTIDE SEQUENCE</scope>
    <source>
        <strain evidence="7">COM3</strain>
    </source>
</reference>
<feature type="transmembrane region" description="Helical" evidence="5">
    <location>
        <begin position="123"/>
        <end position="145"/>
    </location>
</feature>
<dbReference type="PROSITE" id="PS00216">
    <property type="entry name" value="SUGAR_TRANSPORT_1"/>
    <property type="match status" value="1"/>
</dbReference>